<dbReference type="PANTHER" id="PTHR33525:SF6">
    <property type="entry name" value="HDOD DOMAIN-CONTAINING PROTEIN"/>
    <property type="match status" value="1"/>
</dbReference>
<organism evidence="2 3">
    <name type="scientific">Leeia speluncae</name>
    <dbReference type="NCBI Taxonomy" id="2884804"/>
    <lineage>
        <taxon>Bacteria</taxon>
        <taxon>Pseudomonadati</taxon>
        <taxon>Pseudomonadota</taxon>
        <taxon>Betaproteobacteria</taxon>
        <taxon>Neisseriales</taxon>
        <taxon>Leeiaceae</taxon>
        <taxon>Leeia</taxon>
    </lineage>
</organism>
<dbReference type="InterPro" id="IPR052340">
    <property type="entry name" value="RNase_Y/CdgJ"/>
</dbReference>
<dbReference type="InterPro" id="IPR013976">
    <property type="entry name" value="HDOD"/>
</dbReference>
<dbReference type="Pfam" id="PF08668">
    <property type="entry name" value="HDOD"/>
    <property type="match status" value="1"/>
</dbReference>
<accession>A0ABS8D947</accession>
<evidence type="ECO:0000313" key="3">
    <source>
        <dbReference type="Proteomes" id="UP001165395"/>
    </source>
</evidence>
<dbReference type="Gene3D" id="1.10.3210.10">
    <property type="entry name" value="Hypothetical protein af1432"/>
    <property type="match status" value="1"/>
</dbReference>
<reference evidence="2" key="1">
    <citation type="submission" date="2021-10" db="EMBL/GenBank/DDBJ databases">
        <title>The complete genome sequence of Leeia sp. TBRC 13508.</title>
        <authorList>
            <person name="Charoenyingcharoen P."/>
            <person name="Yukphan P."/>
        </authorList>
    </citation>
    <scope>NUCLEOTIDE SEQUENCE</scope>
    <source>
        <strain evidence="2">TBRC 13508</strain>
    </source>
</reference>
<name>A0ABS8D947_9NEIS</name>
<dbReference type="EMBL" id="JAJBZT010000009">
    <property type="protein sequence ID" value="MCB6184725.1"/>
    <property type="molecule type" value="Genomic_DNA"/>
</dbReference>
<proteinExistence type="predicted"/>
<dbReference type="SUPFAM" id="SSF109604">
    <property type="entry name" value="HD-domain/PDEase-like"/>
    <property type="match status" value="1"/>
</dbReference>
<gene>
    <name evidence="2" type="ORF">LIN78_14345</name>
</gene>
<feature type="domain" description="HDOD" evidence="1">
    <location>
        <begin position="18"/>
        <end position="215"/>
    </location>
</feature>
<protein>
    <submittedName>
        <fullName evidence="2">HDOD domain-containing protein</fullName>
    </submittedName>
</protein>
<dbReference type="RefSeq" id="WP_227181546.1">
    <property type="nucleotide sequence ID" value="NZ_JAJBZT010000009.1"/>
</dbReference>
<evidence type="ECO:0000313" key="2">
    <source>
        <dbReference type="EMBL" id="MCB6184725.1"/>
    </source>
</evidence>
<evidence type="ECO:0000259" key="1">
    <source>
        <dbReference type="PROSITE" id="PS51833"/>
    </source>
</evidence>
<dbReference type="PANTHER" id="PTHR33525">
    <property type="match status" value="1"/>
</dbReference>
<keyword evidence="3" id="KW-1185">Reference proteome</keyword>
<sequence length="286" mass="32125">MQSISKDDVNRLSQNIVIPPRPELLNELHQLAINKDANHQDFVKLIAKDLGLSACVIKTANSPAFLGRGQVTNISHAISVLGQKNIRQIATAFILRQSTQSQATQSIVVALEHFWEWSNRVAMISALVSQHVGACNAEDMYCFGLFRDCGIPILLMRFPSYGRTLELAHQASDSQFLKIEEEFHQCHHATIGYLVARAWLFPDEICEAILQHHEEDFFVTENPIAPSQTSCMVAIGRLAEHIEATLSHRPDPGWDGERGLAILKHLGLELTEFEDLRDAIHSRFQD</sequence>
<comment type="caution">
    <text evidence="2">The sequence shown here is derived from an EMBL/GenBank/DDBJ whole genome shotgun (WGS) entry which is preliminary data.</text>
</comment>
<dbReference type="PROSITE" id="PS51833">
    <property type="entry name" value="HDOD"/>
    <property type="match status" value="1"/>
</dbReference>
<dbReference type="Proteomes" id="UP001165395">
    <property type="component" value="Unassembled WGS sequence"/>
</dbReference>